<organism evidence="1 2">
    <name type="scientific">Mycobacterium paragordonae</name>
    <dbReference type="NCBI Taxonomy" id="1389713"/>
    <lineage>
        <taxon>Bacteria</taxon>
        <taxon>Bacillati</taxon>
        <taxon>Actinomycetota</taxon>
        <taxon>Actinomycetes</taxon>
        <taxon>Mycobacteriales</taxon>
        <taxon>Mycobacteriaceae</taxon>
        <taxon>Mycobacterium</taxon>
    </lineage>
</organism>
<dbReference type="EMBL" id="JAUFSA010000004">
    <property type="protein sequence ID" value="MDP7739150.1"/>
    <property type="molecule type" value="Genomic_DNA"/>
</dbReference>
<proteinExistence type="predicted"/>
<reference evidence="1" key="1">
    <citation type="submission" date="2023-06" db="EMBL/GenBank/DDBJ databases">
        <title>Identification of two novel mycobacterium reveal diversities and complexities of Mycobacterium gordonae clade.</title>
        <authorList>
            <person name="Matsumoto Y."/>
            <person name="Nakamura S."/>
            <person name="Motooka D."/>
            <person name="Fukushima K."/>
        </authorList>
    </citation>
    <scope>NUCLEOTIDE SEQUENCE</scope>
    <source>
        <strain evidence="1">TY812</strain>
    </source>
</reference>
<evidence type="ECO:0000313" key="2">
    <source>
        <dbReference type="Proteomes" id="UP001229081"/>
    </source>
</evidence>
<comment type="caution">
    <text evidence="1">The sequence shown here is derived from an EMBL/GenBank/DDBJ whole genome shotgun (WGS) entry which is preliminary data.</text>
</comment>
<dbReference type="RefSeq" id="WP_306255822.1">
    <property type="nucleotide sequence ID" value="NZ_JAUFSA010000004.1"/>
</dbReference>
<name>A0AAJ1S9B1_9MYCO</name>
<dbReference type="AlphaFoldDB" id="A0AAJ1S9B1"/>
<dbReference type="Proteomes" id="UP001229081">
    <property type="component" value="Unassembled WGS sequence"/>
</dbReference>
<protein>
    <submittedName>
        <fullName evidence="1">Uncharacterized protein</fullName>
    </submittedName>
</protein>
<evidence type="ECO:0000313" key="1">
    <source>
        <dbReference type="EMBL" id="MDP7739150.1"/>
    </source>
</evidence>
<sequence length="78" mass="9084">MTIGDTPWPDPHQTRANWPTAYGMNLDGFAAAATSWCWRPSWRRTTLVCMDSRTRQQHVMQLRDLADVFRHVVETPIK</sequence>
<accession>A0AAJ1S9B1</accession>
<gene>
    <name evidence="1" type="ORF">QXL92_30935</name>
</gene>